<evidence type="ECO:0000313" key="3">
    <source>
        <dbReference type="Proteomes" id="UP000887013"/>
    </source>
</evidence>
<dbReference type="Proteomes" id="UP000887013">
    <property type="component" value="Unassembled WGS sequence"/>
</dbReference>
<proteinExistence type="predicted"/>
<evidence type="ECO:0000256" key="1">
    <source>
        <dbReference type="SAM" id="MobiDB-lite"/>
    </source>
</evidence>
<protein>
    <submittedName>
        <fullName evidence="2">Uncharacterized protein</fullName>
    </submittedName>
</protein>
<dbReference type="AlphaFoldDB" id="A0A8X6TJT0"/>
<reference evidence="2" key="1">
    <citation type="submission" date="2020-08" db="EMBL/GenBank/DDBJ databases">
        <title>Multicomponent nature underlies the extraordinary mechanical properties of spider dragline silk.</title>
        <authorList>
            <person name="Kono N."/>
            <person name="Nakamura H."/>
            <person name="Mori M."/>
            <person name="Yoshida Y."/>
            <person name="Ohtoshi R."/>
            <person name="Malay A.D."/>
            <person name="Moran D.A.P."/>
            <person name="Tomita M."/>
            <person name="Numata K."/>
            <person name="Arakawa K."/>
        </authorList>
    </citation>
    <scope>NUCLEOTIDE SEQUENCE</scope>
</reference>
<keyword evidence="3" id="KW-1185">Reference proteome</keyword>
<evidence type="ECO:0000313" key="2">
    <source>
        <dbReference type="EMBL" id="GFT18101.1"/>
    </source>
</evidence>
<gene>
    <name evidence="2" type="ORF">NPIL_318661</name>
</gene>
<sequence>MIRKVGYRRDDDDDDVTRPSALPLPERTGCSSMPIEQRKRTVREKGSSSLIDWLRDNCRSAVSLSKGSFGDLFL</sequence>
<dbReference type="EMBL" id="BMAW01058800">
    <property type="protein sequence ID" value="GFT18101.1"/>
    <property type="molecule type" value="Genomic_DNA"/>
</dbReference>
<organism evidence="2 3">
    <name type="scientific">Nephila pilipes</name>
    <name type="common">Giant wood spider</name>
    <name type="synonym">Nephila maculata</name>
    <dbReference type="NCBI Taxonomy" id="299642"/>
    <lineage>
        <taxon>Eukaryota</taxon>
        <taxon>Metazoa</taxon>
        <taxon>Ecdysozoa</taxon>
        <taxon>Arthropoda</taxon>
        <taxon>Chelicerata</taxon>
        <taxon>Arachnida</taxon>
        <taxon>Araneae</taxon>
        <taxon>Araneomorphae</taxon>
        <taxon>Entelegynae</taxon>
        <taxon>Araneoidea</taxon>
        <taxon>Nephilidae</taxon>
        <taxon>Nephila</taxon>
    </lineage>
</organism>
<feature type="region of interest" description="Disordered" evidence="1">
    <location>
        <begin position="1"/>
        <end position="31"/>
    </location>
</feature>
<accession>A0A8X6TJT0</accession>
<name>A0A8X6TJT0_NEPPI</name>
<comment type="caution">
    <text evidence="2">The sequence shown here is derived from an EMBL/GenBank/DDBJ whole genome shotgun (WGS) entry which is preliminary data.</text>
</comment>